<dbReference type="InterPro" id="IPR005650">
    <property type="entry name" value="BlaI_family"/>
</dbReference>
<evidence type="ECO:0000256" key="3">
    <source>
        <dbReference type="ARBA" id="ARBA00023125"/>
    </source>
</evidence>
<gene>
    <name evidence="5" type="ORF">NON19_11375</name>
</gene>
<accession>A0ABT1PCS8</accession>
<organism evidence="5 6">
    <name type="scientific">Streptantibioticus rubrisoli</name>
    <dbReference type="NCBI Taxonomy" id="1387313"/>
    <lineage>
        <taxon>Bacteria</taxon>
        <taxon>Bacillati</taxon>
        <taxon>Actinomycetota</taxon>
        <taxon>Actinomycetes</taxon>
        <taxon>Kitasatosporales</taxon>
        <taxon>Streptomycetaceae</taxon>
        <taxon>Streptantibioticus</taxon>
    </lineage>
</organism>
<evidence type="ECO:0000313" key="6">
    <source>
        <dbReference type="Proteomes" id="UP001206206"/>
    </source>
</evidence>
<evidence type="ECO:0000313" key="5">
    <source>
        <dbReference type="EMBL" id="MCQ4042616.1"/>
    </source>
</evidence>
<dbReference type="Proteomes" id="UP001206206">
    <property type="component" value="Unassembled WGS sequence"/>
</dbReference>
<dbReference type="RefSeq" id="WP_255926951.1">
    <property type="nucleotide sequence ID" value="NZ_JANFNH010000008.1"/>
</dbReference>
<sequence length="133" mass="14217">MAADEHGTAGPVGSRRPGGALEAEILTVLHDTAQALTPGQVLERMDDALSYSTVVTVLSRMHGKGVLTRVKQGWAYAYAPVADAQGMTARRMREVLDSDPDREAVLCRFVDDLSADDEQLLRQLLGGDLPGVG</sequence>
<keyword evidence="3" id="KW-0238">DNA-binding</keyword>
<keyword evidence="6" id="KW-1185">Reference proteome</keyword>
<dbReference type="Pfam" id="PF03965">
    <property type="entry name" value="Penicillinase_R"/>
    <property type="match status" value="1"/>
</dbReference>
<dbReference type="Gene3D" id="6.10.140.850">
    <property type="match status" value="1"/>
</dbReference>
<comment type="similarity">
    <text evidence="1">Belongs to the BlaI transcriptional regulatory family.</text>
</comment>
<comment type="caution">
    <text evidence="5">The sequence shown here is derived from an EMBL/GenBank/DDBJ whole genome shotgun (WGS) entry which is preliminary data.</text>
</comment>
<keyword evidence="4" id="KW-0804">Transcription</keyword>
<evidence type="ECO:0000256" key="2">
    <source>
        <dbReference type="ARBA" id="ARBA00023015"/>
    </source>
</evidence>
<name>A0ABT1PCS8_9ACTN</name>
<dbReference type="EMBL" id="JANFNH010000008">
    <property type="protein sequence ID" value="MCQ4042616.1"/>
    <property type="molecule type" value="Genomic_DNA"/>
</dbReference>
<reference evidence="5 6" key="1">
    <citation type="submission" date="2022-06" db="EMBL/GenBank/DDBJ databases">
        <title>Draft genome sequence of type strain Streptomyces rubrisoli DSM 42083.</title>
        <authorList>
            <person name="Duangmal K."/>
            <person name="Klaysubun C."/>
        </authorList>
    </citation>
    <scope>NUCLEOTIDE SEQUENCE [LARGE SCALE GENOMIC DNA]</scope>
    <source>
        <strain evidence="5 6">DSM 42083</strain>
    </source>
</reference>
<dbReference type="Gene3D" id="1.10.10.10">
    <property type="entry name" value="Winged helix-like DNA-binding domain superfamily/Winged helix DNA-binding domain"/>
    <property type="match status" value="1"/>
</dbReference>
<proteinExistence type="inferred from homology"/>
<keyword evidence="2" id="KW-0805">Transcription regulation</keyword>
<evidence type="ECO:0000256" key="1">
    <source>
        <dbReference type="ARBA" id="ARBA00011046"/>
    </source>
</evidence>
<protein>
    <submittedName>
        <fullName evidence="5">BlaI/MecI/CopY family transcriptional regulator</fullName>
    </submittedName>
</protein>
<evidence type="ECO:0000256" key="4">
    <source>
        <dbReference type="ARBA" id="ARBA00023163"/>
    </source>
</evidence>
<dbReference type="SUPFAM" id="SSF46785">
    <property type="entry name" value="Winged helix' DNA-binding domain"/>
    <property type="match status" value="1"/>
</dbReference>
<dbReference type="InterPro" id="IPR036390">
    <property type="entry name" value="WH_DNA-bd_sf"/>
</dbReference>
<dbReference type="InterPro" id="IPR036388">
    <property type="entry name" value="WH-like_DNA-bd_sf"/>
</dbReference>